<accession>A0A7W7VV31</accession>
<dbReference type="AlphaFoldDB" id="A0A7W7VV31"/>
<name>A0A7W7VV31_KITKI</name>
<keyword evidence="2" id="KW-1185">Reference proteome</keyword>
<evidence type="ECO:0000313" key="1">
    <source>
        <dbReference type="EMBL" id="MBB4923070.1"/>
    </source>
</evidence>
<dbReference type="Proteomes" id="UP000540506">
    <property type="component" value="Unassembled WGS sequence"/>
</dbReference>
<reference evidence="1 2" key="1">
    <citation type="submission" date="2020-08" db="EMBL/GenBank/DDBJ databases">
        <title>Sequencing the genomes of 1000 actinobacteria strains.</title>
        <authorList>
            <person name="Klenk H.-P."/>
        </authorList>
    </citation>
    <scope>NUCLEOTIDE SEQUENCE [LARGE SCALE GENOMIC DNA]</scope>
    <source>
        <strain evidence="1 2">DSM 41654</strain>
    </source>
</reference>
<dbReference type="InterPro" id="IPR003325">
    <property type="entry name" value="TerD"/>
</dbReference>
<protein>
    <submittedName>
        <fullName evidence="1">Tellurite resistance protein TerA</fullName>
    </submittedName>
</protein>
<organism evidence="1 2">
    <name type="scientific">Kitasatospora kifunensis</name>
    <name type="common">Streptomyces kifunensis</name>
    <dbReference type="NCBI Taxonomy" id="58351"/>
    <lineage>
        <taxon>Bacteria</taxon>
        <taxon>Bacillati</taxon>
        <taxon>Actinomycetota</taxon>
        <taxon>Actinomycetes</taxon>
        <taxon>Kitasatosporales</taxon>
        <taxon>Streptomycetaceae</taxon>
        <taxon>Kitasatospora</taxon>
    </lineage>
</organism>
<gene>
    <name evidence="1" type="ORF">FHR34_002063</name>
</gene>
<evidence type="ECO:0000313" key="2">
    <source>
        <dbReference type="Proteomes" id="UP000540506"/>
    </source>
</evidence>
<dbReference type="EMBL" id="JACHJV010000001">
    <property type="protein sequence ID" value="MBB4923070.1"/>
    <property type="molecule type" value="Genomic_DNA"/>
</dbReference>
<dbReference type="RefSeq" id="WP_184935138.1">
    <property type="nucleotide sequence ID" value="NZ_JACHJV010000001.1"/>
</dbReference>
<comment type="caution">
    <text evidence="1">The sequence shown here is derived from an EMBL/GenBank/DDBJ whole genome shotgun (WGS) entry which is preliminary data.</text>
</comment>
<proteinExistence type="predicted"/>
<dbReference type="Gene3D" id="2.60.60.30">
    <property type="entry name" value="sav2460 like domains"/>
    <property type="match status" value="1"/>
</dbReference>
<dbReference type="CDD" id="cd06974">
    <property type="entry name" value="TerD_like"/>
    <property type="match status" value="1"/>
</dbReference>
<sequence>MATIWEYLRGERNLPDMMGNVGKVTLTKSRPQHSITTGGPTTGTLYVNLHWTARLVSGSQGALRRKLLQPRLLRPAQTETTQGGSENVDLDLACMYELTDGTRGVVQPLGKFFGDLQHPPYIKLSGDDQYGAPSGETMYINLEKKDQFKRLLIFVYIYDGTPAFDQTHAQIQIVPPSGPRLEINLDERAAAARSCAVVLIENKDGELMVRREVRYVHGFQSDLDRLYGFGMEWQRGYKEE</sequence>